<dbReference type="Gene3D" id="1.10.101.10">
    <property type="entry name" value="PGBD-like superfamily/PGBD"/>
    <property type="match status" value="2"/>
</dbReference>
<protein>
    <submittedName>
        <fullName evidence="2">Unannotated protein</fullName>
    </submittedName>
</protein>
<evidence type="ECO:0000313" key="3">
    <source>
        <dbReference type="EMBL" id="CAB4910326.1"/>
    </source>
</evidence>
<dbReference type="InterPro" id="IPR002477">
    <property type="entry name" value="Peptidoglycan-bd-like"/>
</dbReference>
<sequence>MTKELRLGDSGEAVRDLHRRLVSRGYSPFAGDVFDEITDDAVRSFQTERGLRVDGIIGRQTFSALVESGLALGDRMLYLHQPLLRGDDVLDLQHRMNALGFAAGPEDGIFGPLTHHALLDFQLAAGLPVDGICGDTSVAELSRVGARAAGSAAGLREREGLRQEHPGLLGRRLYIAASPEMTNLGDHVIRGLIQAGATGILDGIGAEDSATAQAANRFEADFALILRPGDYRCAYFASPRHESVMGRAVAEAIHGQLAELLVGDTGVHGKTLAVLRETSMPTVVCELIAPGDAAATQQLATQIGEISRAIVKALREVLESNS</sequence>
<gene>
    <name evidence="2" type="ORF">UFOPK2683_00121</name>
    <name evidence="3" type="ORF">UFOPK3605_01061</name>
    <name evidence="4" type="ORF">UFOPK3897_01537</name>
    <name evidence="5" type="ORF">UFOPK4121_01770</name>
</gene>
<evidence type="ECO:0000259" key="1">
    <source>
        <dbReference type="SMART" id="SM00646"/>
    </source>
</evidence>
<feature type="domain" description="MurNAc-LAA" evidence="1">
    <location>
        <begin position="212"/>
        <end position="315"/>
    </location>
</feature>
<proteinExistence type="predicted"/>
<dbReference type="InterPro" id="IPR002508">
    <property type="entry name" value="MurNAc-LAA_cat"/>
</dbReference>
<dbReference type="InterPro" id="IPR036365">
    <property type="entry name" value="PGBD-like_sf"/>
</dbReference>
<dbReference type="InterPro" id="IPR036366">
    <property type="entry name" value="PGBDSf"/>
</dbReference>
<dbReference type="EMBL" id="CAEZYK010000003">
    <property type="protein sequence ID" value="CAB4713249.1"/>
    <property type="molecule type" value="Genomic_DNA"/>
</dbReference>
<dbReference type="Gene3D" id="3.40.630.40">
    <property type="entry name" value="Zn-dependent exopeptidases"/>
    <property type="match status" value="1"/>
</dbReference>
<evidence type="ECO:0000313" key="5">
    <source>
        <dbReference type="EMBL" id="CAB5034785.1"/>
    </source>
</evidence>
<dbReference type="EMBL" id="CAFBOF010000055">
    <property type="protein sequence ID" value="CAB4987619.1"/>
    <property type="molecule type" value="Genomic_DNA"/>
</dbReference>
<dbReference type="EMBL" id="CAFBPQ010000124">
    <property type="protein sequence ID" value="CAB5034785.1"/>
    <property type="molecule type" value="Genomic_DNA"/>
</dbReference>
<accession>A0A6J6QQX6</accession>
<dbReference type="Pfam" id="PF01471">
    <property type="entry name" value="PG_binding_1"/>
    <property type="match status" value="2"/>
</dbReference>
<dbReference type="SUPFAM" id="SSF47090">
    <property type="entry name" value="PGBD-like"/>
    <property type="match status" value="2"/>
</dbReference>
<organism evidence="2">
    <name type="scientific">freshwater metagenome</name>
    <dbReference type="NCBI Taxonomy" id="449393"/>
    <lineage>
        <taxon>unclassified sequences</taxon>
        <taxon>metagenomes</taxon>
        <taxon>ecological metagenomes</taxon>
    </lineage>
</organism>
<dbReference type="SMART" id="SM00646">
    <property type="entry name" value="Ami_3"/>
    <property type="match status" value="1"/>
</dbReference>
<dbReference type="AlphaFoldDB" id="A0A6J6QQX6"/>
<evidence type="ECO:0000313" key="4">
    <source>
        <dbReference type="EMBL" id="CAB4987619.1"/>
    </source>
</evidence>
<dbReference type="GO" id="GO:0009253">
    <property type="term" value="P:peptidoglycan catabolic process"/>
    <property type="evidence" value="ECO:0007669"/>
    <property type="project" value="InterPro"/>
</dbReference>
<reference evidence="2" key="1">
    <citation type="submission" date="2020-05" db="EMBL/GenBank/DDBJ databases">
        <authorList>
            <person name="Chiriac C."/>
            <person name="Salcher M."/>
            <person name="Ghai R."/>
            <person name="Kavagutti S V."/>
        </authorList>
    </citation>
    <scope>NUCLEOTIDE SEQUENCE</scope>
</reference>
<dbReference type="EMBL" id="CAFBMM010000054">
    <property type="protein sequence ID" value="CAB4910326.1"/>
    <property type="molecule type" value="Genomic_DNA"/>
</dbReference>
<evidence type="ECO:0000313" key="2">
    <source>
        <dbReference type="EMBL" id="CAB4713249.1"/>
    </source>
</evidence>
<dbReference type="GO" id="GO:0008745">
    <property type="term" value="F:N-acetylmuramoyl-L-alanine amidase activity"/>
    <property type="evidence" value="ECO:0007669"/>
    <property type="project" value="InterPro"/>
</dbReference>
<name>A0A6J6QQX6_9ZZZZ</name>